<name>A0A9D4MGX7_DREPO</name>
<organism evidence="2 3">
    <name type="scientific">Dreissena polymorpha</name>
    <name type="common">Zebra mussel</name>
    <name type="synonym">Mytilus polymorpha</name>
    <dbReference type="NCBI Taxonomy" id="45954"/>
    <lineage>
        <taxon>Eukaryota</taxon>
        <taxon>Metazoa</taxon>
        <taxon>Spiralia</taxon>
        <taxon>Lophotrochozoa</taxon>
        <taxon>Mollusca</taxon>
        <taxon>Bivalvia</taxon>
        <taxon>Autobranchia</taxon>
        <taxon>Heteroconchia</taxon>
        <taxon>Euheterodonta</taxon>
        <taxon>Imparidentia</taxon>
        <taxon>Neoheterodontei</taxon>
        <taxon>Myida</taxon>
        <taxon>Dreissenoidea</taxon>
        <taxon>Dreissenidae</taxon>
        <taxon>Dreissena</taxon>
    </lineage>
</organism>
<sequence>MSLGDLDLDPSDLKPHQKAEAHARLAGNPASKARRYQETPMDTVTHTRQLQQLNMYNPSLPLCNIQQGPRLIFFDLILAP</sequence>
<dbReference type="EMBL" id="JAIWYP010000001">
    <property type="protein sequence ID" value="KAH3876723.1"/>
    <property type="molecule type" value="Genomic_DNA"/>
</dbReference>
<dbReference type="Proteomes" id="UP000828390">
    <property type="component" value="Unassembled WGS sequence"/>
</dbReference>
<comment type="caution">
    <text evidence="2">The sequence shown here is derived from an EMBL/GenBank/DDBJ whole genome shotgun (WGS) entry which is preliminary data.</text>
</comment>
<accession>A0A9D4MGX7</accession>
<evidence type="ECO:0000313" key="3">
    <source>
        <dbReference type="Proteomes" id="UP000828390"/>
    </source>
</evidence>
<keyword evidence="3" id="KW-1185">Reference proteome</keyword>
<reference evidence="2" key="1">
    <citation type="journal article" date="2019" name="bioRxiv">
        <title>The Genome of the Zebra Mussel, Dreissena polymorpha: A Resource for Invasive Species Research.</title>
        <authorList>
            <person name="McCartney M.A."/>
            <person name="Auch B."/>
            <person name="Kono T."/>
            <person name="Mallez S."/>
            <person name="Zhang Y."/>
            <person name="Obille A."/>
            <person name="Becker A."/>
            <person name="Abrahante J.E."/>
            <person name="Garbe J."/>
            <person name="Badalamenti J.P."/>
            <person name="Herman A."/>
            <person name="Mangelson H."/>
            <person name="Liachko I."/>
            <person name="Sullivan S."/>
            <person name="Sone E.D."/>
            <person name="Koren S."/>
            <person name="Silverstein K.A.T."/>
            <person name="Beckman K.B."/>
            <person name="Gohl D.M."/>
        </authorList>
    </citation>
    <scope>NUCLEOTIDE SEQUENCE</scope>
    <source>
        <strain evidence="2">Duluth1</strain>
        <tissue evidence="2">Whole animal</tissue>
    </source>
</reference>
<feature type="region of interest" description="Disordered" evidence="1">
    <location>
        <begin position="1"/>
        <end position="41"/>
    </location>
</feature>
<reference evidence="2" key="2">
    <citation type="submission" date="2020-11" db="EMBL/GenBank/DDBJ databases">
        <authorList>
            <person name="McCartney M.A."/>
            <person name="Auch B."/>
            <person name="Kono T."/>
            <person name="Mallez S."/>
            <person name="Becker A."/>
            <person name="Gohl D.M."/>
            <person name="Silverstein K.A.T."/>
            <person name="Koren S."/>
            <person name="Bechman K.B."/>
            <person name="Herman A."/>
            <person name="Abrahante J.E."/>
            <person name="Garbe J."/>
        </authorList>
    </citation>
    <scope>NUCLEOTIDE SEQUENCE</scope>
    <source>
        <strain evidence="2">Duluth1</strain>
        <tissue evidence="2">Whole animal</tissue>
    </source>
</reference>
<evidence type="ECO:0000256" key="1">
    <source>
        <dbReference type="SAM" id="MobiDB-lite"/>
    </source>
</evidence>
<dbReference type="AlphaFoldDB" id="A0A9D4MGX7"/>
<evidence type="ECO:0000313" key="2">
    <source>
        <dbReference type="EMBL" id="KAH3876723.1"/>
    </source>
</evidence>
<gene>
    <name evidence="2" type="ORF">DPMN_000572</name>
</gene>
<feature type="compositionally biased region" description="Basic and acidic residues" evidence="1">
    <location>
        <begin position="11"/>
        <end position="23"/>
    </location>
</feature>
<protein>
    <submittedName>
        <fullName evidence="2">Uncharacterized protein</fullName>
    </submittedName>
</protein>
<proteinExistence type="predicted"/>
<feature type="compositionally biased region" description="Acidic residues" evidence="1">
    <location>
        <begin position="1"/>
        <end position="10"/>
    </location>
</feature>